<name>A0A5C6A0S7_9BACT</name>
<proteinExistence type="predicted"/>
<gene>
    <name evidence="3" type="ORF">Pla108_39280</name>
</gene>
<dbReference type="InterPro" id="IPR036876">
    <property type="entry name" value="UVR_dom_sf"/>
</dbReference>
<dbReference type="OrthoDB" id="252502at2"/>
<dbReference type="PROSITE" id="PS50151">
    <property type="entry name" value="UVR"/>
    <property type="match status" value="1"/>
</dbReference>
<comment type="caution">
    <text evidence="3">The sequence shown here is derived from an EMBL/GenBank/DDBJ whole genome shotgun (WGS) entry which is preliminary data.</text>
</comment>
<evidence type="ECO:0000313" key="4">
    <source>
        <dbReference type="Proteomes" id="UP000317421"/>
    </source>
</evidence>
<dbReference type="Gene3D" id="4.10.860.10">
    <property type="entry name" value="UVR domain"/>
    <property type="match status" value="1"/>
</dbReference>
<evidence type="ECO:0000313" key="3">
    <source>
        <dbReference type="EMBL" id="TWT93434.1"/>
    </source>
</evidence>
<reference evidence="3 4" key="1">
    <citation type="submission" date="2019-02" db="EMBL/GenBank/DDBJ databases">
        <title>Deep-cultivation of Planctomycetes and their phenomic and genomic characterization uncovers novel biology.</title>
        <authorList>
            <person name="Wiegand S."/>
            <person name="Jogler M."/>
            <person name="Boedeker C."/>
            <person name="Pinto D."/>
            <person name="Vollmers J."/>
            <person name="Rivas-Marin E."/>
            <person name="Kohn T."/>
            <person name="Peeters S.H."/>
            <person name="Heuer A."/>
            <person name="Rast P."/>
            <person name="Oberbeckmann S."/>
            <person name="Bunk B."/>
            <person name="Jeske O."/>
            <person name="Meyerdierks A."/>
            <person name="Storesund J.E."/>
            <person name="Kallscheuer N."/>
            <person name="Luecker S."/>
            <person name="Lage O.M."/>
            <person name="Pohl T."/>
            <person name="Merkel B.J."/>
            <person name="Hornburger P."/>
            <person name="Mueller R.-W."/>
            <person name="Bruemmer F."/>
            <person name="Labrenz M."/>
            <person name="Spormann A.M."/>
            <person name="Op Den Camp H."/>
            <person name="Overmann J."/>
            <person name="Amann R."/>
            <person name="Jetten M.S.M."/>
            <person name="Mascher T."/>
            <person name="Medema M.H."/>
            <person name="Devos D.P."/>
            <person name="Kaster A.-K."/>
            <person name="Ovreas L."/>
            <person name="Rohde M."/>
            <person name="Galperin M.Y."/>
            <person name="Jogler C."/>
        </authorList>
    </citation>
    <scope>NUCLEOTIDE SEQUENCE [LARGE SCALE GENOMIC DNA]</scope>
    <source>
        <strain evidence="3 4">Pla108</strain>
    </source>
</reference>
<dbReference type="InterPro" id="IPR001943">
    <property type="entry name" value="UVR_dom"/>
</dbReference>
<dbReference type="AlphaFoldDB" id="A0A5C6A0S7"/>
<keyword evidence="1" id="KW-0742">SOS response</keyword>
<protein>
    <submittedName>
        <fullName evidence="3">UvrB/uvrC motif protein</fullName>
    </submittedName>
</protein>
<accession>A0A5C6A0S7</accession>
<keyword evidence="1" id="KW-0227">DNA damage</keyword>
<dbReference type="GO" id="GO:0009432">
    <property type="term" value="P:SOS response"/>
    <property type="evidence" value="ECO:0007669"/>
    <property type="project" value="UniProtKB-KW"/>
</dbReference>
<dbReference type="Pfam" id="PF02151">
    <property type="entry name" value="UVR"/>
    <property type="match status" value="1"/>
</dbReference>
<dbReference type="Proteomes" id="UP000317421">
    <property type="component" value="Unassembled WGS sequence"/>
</dbReference>
<organism evidence="3 4">
    <name type="scientific">Botrimarina colliarenosi</name>
    <dbReference type="NCBI Taxonomy" id="2528001"/>
    <lineage>
        <taxon>Bacteria</taxon>
        <taxon>Pseudomonadati</taxon>
        <taxon>Planctomycetota</taxon>
        <taxon>Planctomycetia</taxon>
        <taxon>Pirellulales</taxon>
        <taxon>Lacipirellulaceae</taxon>
        <taxon>Botrimarina</taxon>
    </lineage>
</organism>
<sequence>MTLDIRSTLRDWGFNPDEVTVRTIEGDDGLEKIQLRLDLGLMQMEVDGRPDGERVEGFDSWFELHRDRQRQHDAENPDGAPYRLKPEDCANLLREGVQYYHRYVSFWALSRYELCARDTERNLQLILFVRDHAKLERDKLQFDQWRPYVAMMHARAVATPMLEAGHREAAIQAIDIGVHRIERFLADYGREEQADQVNELSFLLRWRREIADGGKRKLPKPEDYVPDDPLDQLRERLAEAIEAERYEEAANLRDELNRLENPPPPGG</sequence>
<dbReference type="EMBL" id="SJPR01000008">
    <property type="protein sequence ID" value="TWT93434.1"/>
    <property type="molecule type" value="Genomic_DNA"/>
</dbReference>
<evidence type="ECO:0000256" key="1">
    <source>
        <dbReference type="ARBA" id="ARBA00023236"/>
    </source>
</evidence>
<feature type="domain" description="UVR" evidence="2">
    <location>
        <begin position="227"/>
        <end position="262"/>
    </location>
</feature>
<dbReference type="SUPFAM" id="SSF46600">
    <property type="entry name" value="C-terminal UvrC-binding domain of UvrB"/>
    <property type="match status" value="1"/>
</dbReference>
<dbReference type="RefSeq" id="WP_146446607.1">
    <property type="nucleotide sequence ID" value="NZ_SJPR01000008.1"/>
</dbReference>
<evidence type="ECO:0000259" key="2">
    <source>
        <dbReference type="PROSITE" id="PS50151"/>
    </source>
</evidence>
<keyword evidence="4" id="KW-1185">Reference proteome</keyword>